<name>A0A8X6TJJ2_NEPPI</name>
<comment type="caution">
    <text evidence="1">The sequence shown here is derived from an EMBL/GenBank/DDBJ whole genome shotgun (WGS) entry which is preliminary data.</text>
</comment>
<dbReference type="Proteomes" id="UP000887013">
    <property type="component" value="Unassembled WGS sequence"/>
</dbReference>
<evidence type="ECO:0000313" key="2">
    <source>
        <dbReference type="Proteomes" id="UP000887013"/>
    </source>
</evidence>
<proteinExistence type="predicted"/>
<dbReference type="EMBL" id="BMAW01106490">
    <property type="protein sequence ID" value="GFT24561.1"/>
    <property type="molecule type" value="Genomic_DNA"/>
</dbReference>
<protein>
    <submittedName>
        <fullName evidence="1">Uncharacterized protein</fullName>
    </submittedName>
</protein>
<reference evidence="1" key="1">
    <citation type="submission" date="2020-08" db="EMBL/GenBank/DDBJ databases">
        <title>Multicomponent nature underlies the extraordinary mechanical properties of spider dragline silk.</title>
        <authorList>
            <person name="Kono N."/>
            <person name="Nakamura H."/>
            <person name="Mori M."/>
            <person name="Yoshida Y."/>
            <person name="Ohtoshi R."/>
            <person name="Malay A.D."/>
            <person name="Moran D.A.P."/>
            <person name="Tomita M."/>
            <person name="Numata K."/>
            <person name="Arakawa K."/>
        </authorList>
    </citation>
    <scope>NUCLEOTIDE SEQUENCE</scope>
</reference>
<keyword evidence="2" id="KW-1185">Reference proteome</keyword>
<organism evidence="1 2">
    <name type="scientific">Nephila pilipes</name>
    <name type="common">Giant wood spider</name>
    <name type="synonym">Nephila maculata</name>
    <dbReference type="NCBI Taxonomy" id="299642"/>
    <lineage>
        <taxon>Eukaryota</taxon>
        <taxon>Metazoa</taxon>
        <taxon>Ecdysozoa</taxon>
        <taxon>Arthropoda</taxon>
        <taxon>Chelicerata</taxon>
        <taxon>Arachnida</taxon>
        <taxon>Araneae</taxon>
        <taxon>Araneomorphae</taxon>
        <taxon>Entelegynae</taxon>
        <taxon>Araneoidea</taxon>
        <taxon>Nephilidae</taxon>
        <taxon>Nephila</taxon>
    </lineage>
</organism>
<dbReference type="AlphaFoldDB" id="A0A8X6TJJ2"/>
<sequence length="136" mass="14768">MIRCTFLPKNRVPGVICRFIPLLPIGPYRKWVGSWGPFYGTKGPKADGLILTYPGGRAMGARTSYWVALERTFKDESFDLPFAPLLAIGSGSSLLQSGFGPLEAILRTEVHILGIVEIISSACPRHGKGRISPSVP</sequence>
<gene>
    <name evidence="1" type="ORF">NPIL_239851</name>
</gene>
<evidence type="ECO:0000313" key="1">
    <source>
        <dbReference type="EMBL" id="GFT24561.1"/>
    </source>
</evidence>
<accession>A0A8X6TJJ2</accession>